<protein>
    <submittedName>
        <fullName evidence="7">LysR substrate-binding domain-containing protein</fullName>
    </submittedName>
</protein>
<dbReference type="RefSeq" id="WP_349582359.1">
    <property type="nucleotide sequence ID" value="NZ_JBEFLD010000001.1"/>
</dbReference>
<dbReference type="Gene3D" id="3.40.190.290">
    <property type="match status" value="1"/>
</dbReference>
<evidence type="ECO:0000256" key="2">
    <source>
        <dbReference type="ARBA" id="ARBA00023015"/>
    </source>
</evidence>
<evidence type="ECO:0000256" key="1">
    <source>
        <dbReference type="ARBA" id="ARBA00009437"/>
    </source>
</evidence>
<accession>A0ABV1LYX8</accession>
<dbReference type="PANTHER" id="PTHR30293">
    <property type="entry name" value="TRANSCRIPTIONAL REGULATORY PROTEIN NAC-RELATED"/>
    <property type="match status" value="1"/>
</dbReference>
<evidence type="ECO:0000259" key="6">
    <source>
        <dbReference type="PROSITE" id="PS50931"/>
    </source>
</evidence>
<keyword evidence="5" id="KW-0804">Transcription</keyword>
<comment type="caution">
    <text evidence="7">The sequence shown here is derived from an EMBL/GenBank/DDBJ whole genome shotgun (WGS) entry which is preliminary data.</text>
</comment>
<dbReference type="InterPro" id="IPR005119">
    <property type="entry name" value="LysR_subst-bd"/>
</dbReference>
<dbReference type="Gene3D" id="1.10.10.10">
    <property type="entry name" value="Winged helix-like DNA-binding domain superfamily/Winged helix DNA-binding domain"/>
    <property type="match status" value="1"/>
</dbReference>
<dbReference type="Pfam" id="PF03466">
    <property type="entry name" value="LysR_substrate"/>
    <property type="match status" value="1"/>
</dbReference>
<comment type="similarity">
    <text evidence="1">Belongs to the LysR transcriptional regulatory family.</text>
</comment>
<keyword evidence="3" id="KW-0238">DNA-binding</keyword>
<evidence type="ECO:0000313" key="7">
    <source>
        <dbReference type="EMBL" id="MEQ6289033.1"/>
    </source>
</evidence>
<dbReference type="EMBL" id="JBEFLD010000001">
    <property type="protein sequence ID" value="MEQ6289033.1"/>
    <property type="molecule type" value="Genomic_DNA"/>
</dbReference>
<dbReference type="InterPro" id="IPR000847">
    <property type="entry name" value="LysR_HTH_N"/>
</dbReference>
<feature type="domain" description="HTH lysR-type" evidence="6">
    <location>
        <begin position="1"/>
        <end position="58"/>
    </location>
</feature>
<keyword evidence="4" id="KW-0010">Activator</keyword>
<dbReference type="SUPFAM" id="SSF46785">
    <property type="entry name" value="Winged helix' DNA-binding domain"/>
    <property type="match status" value="1"/>
</dbReference>
<dbReference type="PANTHER" id="PTHR30293:SF0">
    <property type="entry name" value="NITROGEN ASSIMILATION REGULATORY PROTEIN NAC"/>
    <property type="match status" value="1"/>
</dbReference>
<evidence type="ECO:0000313" key="8">
    <source>
        <dbReference type="Proteomes" id="UP001433638"/>
    </source>
</evidence>
<dbReference type="InterPro" id="IPR036390">
    <property type="entry name" value="WH_DNA-bd_sf"/>
</dbReference>
<name>A0ABV1LYX8_9NEIS</name>
<sequence length="305" mass="32943">MDLKQIEYFVRVAELGSFTRAAIVLDIAQPALSRQIRQLEVELRQTLLLRNGRGVTLTEAGKLLLEHGRGVLHQVERTREELGRVRGALAGKVALGLPPSLSRVLSVPLSRAFRARLPEASLAIREGLSANMLESLRNGRLDIALLYNPVPAADIDILPLCDEALYLVELADDGMASGPVTLAELAARPLVIPSQPHAIRMLVESELGARGLRPTVALEIDSVPAILELVADGAGCAVLSRLAVSSSDKASRLRLRQIGEPGLFSRLALVVSAHRPRTLTQQAMQELLREMLPAIIEGKPLPPAP</sequence>
<gene>
    <name evidence="7" type="ORF">ABNW52_00175</name>
</gene>
<keyword evidence="8" id="KW-1185">Reference proteome</keyword>
<organism evidence="7 8">
    <name type="scientific">Vogesella oryzagri</name>
    <dbReference type="NCBI Taxonomy" id="3160864"/>
    <lineage>
        <taxon>Bacteria</taxon>
        <taxon>Pseudomonadati</taxon>
        <taxon>Pseudomonadota</taxon>
        <taxon>Betaproteobacteria</taxon>
        <taxon>Neisseriales</taxon>
        <taxon>Chromobacteriaceae</taxon>
        <taxon>Vogesella</taxon>
    </lineage>
</organism>
<keyword evidence="2" id="KW-0805">Transcription regulation</keyword>
<dbReference type="Proteomes" id="UP001433638">
    <property type="component" value="Unassembled WGS sequence"/>
</dbReference>
<evidence type="ECO:0000256" key="5">
    <source>
        <dbReference type="ARBA" id="ARBA00023163"/>
    </source>
</evidence>
<evidence type="ECO:0000256" key="4">
    <source>
        <dbReference type="ARBA" id="ARBA00023159"/>
    </source>
</evidence>
<dbReference type="SUPFAM" id="SSF53850">
    <property type="entry name" value="Periplasmic binding protein-like II"/>
    <property type="match status" value="1"/>
</dbReference>
<proteinExistence type="inferred from homology"/>
<reference evidence="7" key="1">
    <citation type="submission" date="2024-06" db="EMBL/GenBank/DDBJ databases">
        <title>Genome sequence of Vogesella sp. MAHUQ-64.</title>
        <authorList>
            <person name="Huq M.A."/>
        </authorList>
    </citation>
    <scope>NUCLEOTIDE SEQUENCE</scope>
    <source>
        <strain evidence="7">MAHUQ-64</strain>
    </source>
</reference>
<evidence type="ECO:0000256" key="3">
    <source>
        <dbReference type="ARBA" id="ARBA00023125"/>
    </source>
</evidence>
<dbReference type="InterPro" id="IPR036388">
    <property type="entry name" value="WH-like_DNA-bd_sf"/>
</dbReference>
<dbReference type="PRINTS" id="PR00039">
    <property type="entry name" value="HTHLYSR"/>
</dbReference>
<dbReference type="Pfam" id="PF00126">
    <property type="entry name" value="HTH_1"/>
    <property type="match status" value="1"/>
</dbReference>
<dbReference type="PROSITE" id="PS50931">
    <property type="entry name" value="HTH_LYSR"/>
    <property type="match status" value="1"/>
</dbReference>